<dbReference type="KEGG" id="pno:SNOG_08997"/>
<keyword evidence="3" id="KW-1185">Reference proteome</keyword>
<name>A0A7U2FCF7_PHANO</name>
<dbReference type="OrthoDB" id="5314997at2759"/>
<protein>
    <recommendedName>
        <fullName evidence="4">F-box domain-containing protein</fullName>
    </recommendedName>
</protein>
<evidence type="ECO:0008006" key="4">
    <source>
        <dbReference type="Google" id="ProtNLM"/>
    </source>
</evidence>
<evidence type="ECO:0000313" key="3">
    <source>
        <dbReference type="Proteomes" id="UP000663193"/>
    </source>
</evidence>
<reference evidence="3" key="1">
    <citation type="journal article" date="2021" name="BMC Genomics">
        <title>Chromosome-level genome assembly and manually-curated proteome of model necrotroph Parastagonospora nodorum Sn15 reveals a genome-wide trove of candidate effector homologs, and redundancy of virulence-related functions within an accessory chromosome.</title>
        <authorList>
            <person name="Bertazzoni S."/>
            <person name="Jones D.A.B."/>
            <person name="Phan H.T."/>
            <person name="Tan K.-C."/>
            <person name="Hane J.K."/>
        </authorList>
    </citation>
    <scope>NUCLEOTIDE SEQUENCE [LARGE SCALE GENOMIC DNA]</scope>
    <source>
        <strain evidence="3">SN15 / ATCC MYA-4574 / FGSC 10173)</strain>
    </source>
</reference>
<dbReference type="Proteomes" id="UP000663193">
    <property type="component" value="Chromosome 11"/>
</dbReference>
<proteinExistence type="predicted"/>
<evidence type="ECO:0000256" key="1">
    <source>
        <dbReference type="SAM" id="MobiDB-lite"/>
    </source>
</evidence>
<dbReference type="VEuPathDB" id="FungiDB:JI435_089970"/>
<evidence type="ECO:0000313" key="2">
    <source>
        <dbReference type="EMBL" id="QRD00431.1"/>
    </source>
</evidence>
<organism evidence="2 3">
    <name type="scientific">Phaeosphaeria nodorum (strain SN15 / ATCC MYA-4574 / FGSC 10173)</name>
    <name type="common">Glume blotch fungus</name>
    <name type="synonym">Parastagonospora nodorum</name>
    <dbReference type="NCBI Taxonomy" id="321614"/>
    <lineage>
        <taxon>Eukaryota</taxon>
        <taxon>Fungi</taxon>
        <taxon>Dikarya</taxon>
        <taxon>Ascomycota</taxon>
        <taxon>Pezizomycotina</taxon>
        <taxon>Dothideomycetes</taxon>
        <taxon>Pleosporomycetidae</taxon>
        <taxon>Pleosporales</taxon>
        <taxon>Pleosporineae</taxon>
        <taxon>Phaeosphaeriaceae</taxon>
        <taxon>Parastagonospora</taxon>
    </lineage>
</organism>
<accession>A0A7U2FCF7</accession>
<dbReference type="AlphaFoldDB" id="A0A7U2FCF7"/>
<gene>
    <name evidence="2" type="ORF">JI435_089970</name>
</gene>
<dbReference type="RefSeq" id="XP_001799300.1">
    <property type="nucleotide sequence ID" value="XM_001799248.1"/>
</dbReference>
<feature type="compositionally biased region" description="Polar residues" evidence="1">
    <location>
        <begin position="7"/>
        <end position="19"/>
    </location>
</feature>
<dbReference type="EMBL" id="CP069033">
    <property type="protein sequence ID" value="QRD00431.1"/>
    <property type="molecule type" value="Genomic_DNA"/>
</dbReference>
<feature type="region of interest" description="Disordered" evidence="1">
    <location>
        <begin position="1"/>
        <end position="25"/>
    </location>
</feature>
<sequence length="338" mass="38649">MFAYSRTAKNTANARNSMPQRHGPGPFIPFSHDNFPLMDLPPELRCMIYKQVDFVTKCHTLTRDEANIHPASWPPNPTGGSSAIELIRPSLPVALLRTSRLVNAEATSTFRKKIVELKNMPLQFQVDYAALIGLTTKFGPLAGCFTKLYPYVILSSTGNRAFDDFTNRCGPFINRKPAQHDSATEAPISVCITITQPHANVPRHHITPAAFKGVRDLRKFSQKFVCDVLYNQEHSFSLTADGSYPSWPTVRIKGLLSYMFDRRLAELEAMRQKARSAEVTMDYIAPFHRYGEGKVDEEMQRKQQAERDRLQRIFVENWMRIERERVMANVIERNKRGE</sequence>